<comment type="caution">
    <text evidence="4">The sequence shown here is derived from an EMBL/GenBank/DDBJ whole genome shotgun (WGS) entry which is preliminary data.</text>
</comment>
<feature type="region of interest" description="Disordered" evidence="2">
    <location>
        <begin position="912"/>
        <end position="936"/>
    </location>
</feature>
<evidence type="ECO:0000313" key="4">
    <source>
        <dbReference type="EMBL" id="MDX8470989.1"/>
    </source>
</evidence>
<dbReference type="InterPro" id="IPR044016">
    <property type="entry name" value="Big_13"/>
</dbReference>
<sequence length="1204" mass="122062">MADALTINAASTGFYGPFGTYLEYPLTRYSPSYYTTDGTNLAGLEDQWITYLMGATGVLTSGTTEFLPSDDGTGSFVMSGYTGLTLYVAVQDPITGQFSQQLVGTATMPAFSYTGSYSINSGHYDVPPGPFGDFLANLDTVFNGSDVADFVDASYLSGHYDYLSNSITSDQVVTINGNDGEDFLYGSLAAKNFIYGGGGNDVIDLNSGTATGAPIINFADGGADDDTIYAYARDSDTVTVHGGTGNDTIIVSGGPTSSLFGDGNDDYLQGSTGNDRFEGGAGNDTLLDVSPDDDDTAVFSGNWADYTVVDEVVQGGTFRVTDLRDGSPDGTDSVNRFIENIRFADGTFLTSTRTFVPDVLSAPQVTATLGHDTGSSSSDGVTADPTLTGTGDANAVVNFTLNGNPTGWTTTADANGVWSFRPSGLAGGSYTVTASETNAGGTGTASLTFTLDGTRPVVAGFDPVEVTTTNASTVHYILTFSEPVTGVDAGQFSLTANGLVGASITDVEPVSGSNGTQYVMTVDTGSGDGTVALSLDPGAAIQDFAGNGLADGPVSFSTQTVYGTGRMPTWGAIGDVNGDGNADLVLPNYFAATVGVYLGAGDGTLGVPVTYNSQFSGPFGSIRAYLADVNGDGSPDIITANDSEGTISVLLNDGAGGFQPRTAYDTGFSTVELAAGDIDGNGTLDLLVNSGIGVVKLLGNGDGTFQSQQLVTSTGGDIALMDIDGDGRPDLLVANGGTLAAFINDGSGQFSTGLSYSLPYPVNGVAAADVNGDGKADVVTAGYSSHTVSVLLGDGNGGFGAAAVYSTGPGVSPFSPEIADMNGDGHPDVVLSSDSQEIGVLINNGDGIFAPVQGFWVGGFDRVTVGDLNNDGLPDVVAANFFDENVDLLLNTSSFGGVTGPTYSIDRTAPEVTAGLGHDTGSSSSDGVTKDPALSGSAGPNAVVHFTVDGNPVAATATADTNGAWTFTPTGLADGSHTVVASETDAAGNVGTASLTFNLDTTAPIIVDVSQTQVSKKLATTTMSGHSETGDVVTLYEGANALGSATAGADGKWSISLANLSNTVHTFTTTDLAGNSAPTVILGSSGADKIAAPATGAIVIGGGGADTLAAGAGSDFFVFHNGFGKDTITGFDVQHDSLVFGADLPLFGSFDAVMAHVSDYSTKKDGFVGAVITYDKGDAITLAGVYAADLTPESFHFIQADFWM</sequence>
<proteinExistence type="predicted"/>
<name>A0ABU4X8T3_9HYPH</name>
<feature type="domain" description="Bacterial Ig-like" evidence="3">
    <location>
        <begin position="360"/>
        <end position="452"/>
    </location>
</feature>
<dbReference type="Proteomes" id="UP001271780">
    <property type="component" value="Unassembled WGS sequence"/>
</dbReference>
<evidence type="ECO:0000256" key="2">
    <source>
        <dbReference type="SAM" id="MobiDB-lite"/>
    </source>
</evidence>
<evidence type="ECO:0000259" key="3">
    <source>
        <dbReference type="Pfam" id="PF19077"/>
    </source>
</evidence>
<dbReference type="RefSeq" id="WP_320315163.1">
    <property type="nucleotide sequence ID" value="NZ_JAVIIX010000001.1"/>
</dbReference>
<accession>A0ABU4X8T3</accession>
<keyword evidence="1" id="KW-0732">Signal</keyword>
<keyword evidence="5" id="KW-1185">Reference proteome</keyword>
<dbReference type="SUPFAM" id="SSF51120">
    <property type="entry name" value="beta-Roll"/>
    <property type="match status" value="1"/>
</dbReference>
<organism evidence="4 5">
    <name type="scientific">Mesorhizobium dulcispinae</name>
    <dbReference type="NCBI Taxonomy" id="3072316"/>
    <lineage>
        <taxon>Bacteria</taxon>
        <taxon>Pseudomonadati</taxon>
        <taxon>Pseudomonadota</taxon>
        <taxon>Alphaproteobacteria</taxon>
        <taxon>Hyphomicrobiales</taxon>
        <taxon>Phyllobacteriaceae</taxon>
        <taxon>Mesorhizobium</taxon>
    </lineage>
</organism>
<protein>
    <submittedName>
        <fullName evidence="4">FG-GAP-like repeat-containing protein</fullName>
    </submittedName>
</protein>
<dbReference type="Gene3D" id="2.60.40.10">
    <property type="entry name" value="Immunoglobulins"/>
    <property type="match status" value="3"/>
</dbReference>
<dbReference type="InterPro" id="IPR011049">
    <property type="entry name" value="Serralysin-like_metalloprot_C"/>
</dbReference>
<gene>
    <name evidence="4" type="ORF">RFM27_02745</name>
</gene>
<dbReference type="InterPro" id="IPR028994">
    <property type="entry name" value="Integrin_alpha_N"/>
</dbReference>
<dbReference type="Gene3D" id="2.130.10.130">
    <property type="entry name" value="Integrin alpha, N-terminal"/>
    <property type="match status" value="2"/>
</dbReference>
<dbReference type="InterPro" id="IPR013783">
    <property type="entry name" value="Ig-like_fold"/>
</dbReference>
<reference evidence="4 5" key="1">
    <citation type="submission" date="2023-08" db="EMBL/GenBank/DDBJ databases">
        <title>Implementing the SeqCode for naming new Mesorhizobium species isolated from Vachellia karroo root nodules.</title>
        <authorList>
            <person name="Van Lill M."/>
        </authorList>
    </citation>
    <scope>NUCLEOTIDE SEQUENCE [LARGE SCALE GENOMIC DNA]</scope>
    <source>
        <strain evidence="4 5">VK23A</strain>
    </source>
</reference>
<dbReference type="Pfam" id="PF19077">
    <property type="entry name" value="Big_13"/>
    <property type="match status" value="2"/>
</dbReference>
<dbReference type="InterPro" id="IPR013517">
    <property type="entry name" value="FG-GAP"/>
</dbReference>
<dbReference type="PRINTS" id="PR00313">
    <property type="entry name" value="CABNDNGRPT"/>
</dbReference>
<dbReference type="EMBL" id="JAVIIZ010000001">
    <property type="protein sequence ID" value="MDX8470989.1"/>
    <property type="molecule type" value="Genomic_DNA"/>
</dbReference>
<dbReference type="InterPro" id="IPR001343">
    <property type="entry name" value="Hemolysn_Ca-bd"/>
</dbReference>
<dbReference type="NCBIfam" id="NF033510">
    <property type="entry name" value="Ca_tandemer"/>
    <property type="match status" value="3"/>
</dbReference>
<dbReference type="PANTHER" id="PTHR46580:SF2">
    <property type="entry name" value="MAM DOMAIN-CONTAINING PROTEIN"/>
    <property type="match status" value="1"/>
</dbReference>
<feature type="domain" description="Bacterial Ig-like" evidence="3">
    <location>
        <begin position="909"/>
        <end position="1001"/>
    </location>
</feature>
<dbReference type="Gene3D" id="2.160.20.160">
    <property type="match status" value="1"/>
</dbReference>
<dbReference type="PANTHER" id="PTHR46580">
    <property type="entry name" value="SENSOR KINASE-RELATED"/>
    <property type="match status" value="1"/>
</dbReference>
<evidence type="ECO:0000313" key="5">
    <source>
        <dbReference type="Proteomes" id="UP001271780"/>
    </source>
</evidence>
<dbReference type="Pfam" id="PF13517">
    <property type="entry name" value="FG-GAP_3"/>
    <property type="match status" value="2"/>
</dbReference>
<dbReference type="SUPFAM" id="SSF69318">
    <property type="entry name" value="Integrin alpha N-terminal domain"/>
    <property type="match status" value="2"/>
</dbReference>
<evidence type="ECO:0000256" key="1">
    <source>
        <dbReference type="ARBA" id="ARBA00022729"/>
    </source>
</evidence>
<dbReference type="Pfam" id="PF00353">
    <property type="entry name" value="HemolysinCabind"/>
    <property type="match status" value="4"/>
</dbReference>